<comment type="caution">
    <text evidence="3">The sequence shown here is derived from an EMBL/GenBank/DDBJ whole genome shotgun (WGS) entry which is preliminary data.</text>
</comment>
<dbReference type="SUPFAM" id="SSF56420">
    <property type="entry name" value="Peptide deformylase"/>
    <property type="match status" value="1"/>
</dbReference>
<proteinExistence type="inferred from homology"/>
<feature type="binding site" evidence="2">
    <location>
        <position position="137"/>
    </location>
    <ligand>
        <name>Fe cation</name>
        <dbReference type="ChEBI" id="CHEBI:24875"/>
    </ligand>
</feature>
<dbReference type="Proteomes" id="UP000054092">
    <property type="component" value="Unassembled WGS sequence"/>
</dbReference>
<organism evidence="3 4">
    <name type="scientific">Mesotoga prima</name>
    <dbReference type="NCBI Taxonomy" id="1184387"/>
    <lineage>
        <taxon>Bacteria</taxon>
        <taxon>Thermotogati</taxon>
        <taxon>Thermotogota</taxon>
        <taxon>Thermotogae</taxon>
        <taxon>Kosmotogales</taxon>
        <taxon>Kosmotogaceae</taxon>
        <taxon>Mesotoga</taxon>
    </lineage>
</organism>
<dbReference type="Pfam" id="PF01327">
    <property type="entry name" value="Pep_deformylase"/>
    <property type="match status" value="1"/>
</dbReference>
<reference evidence="4" key="1">
    <citation type="journal article" date="2015" name="MBio">
        <title>Genome-Resolved Metagenomic Analysis Reveals Roles for Candidate Phyla and Other Microbial Community Members in Biogeochemical Transformations in Oil Reservoirs.</title>
        <authorList>
            <person name="Hu P."/>
            <person name="Tom L."/>
            <person name="Singh A."/>
            <person name="Thomas B.C."/>
            <person name="Baker B.J."/>
            <person name="Piceno Y.M."/>
            <person name="Andersen G.L."/>
            <person name="Banfield J.F."/>
        </authorList>
    </citation>
    <scope>NUCLEOTIDE SEQUENCE [LARGE SCALE GENOMIC DNA]</scope>
</reference>
<dbReference type="PIRSF" id="PIRSF004749">
    <property type="entry name" value="Pep_def"/>
    <property type="match status" value="1"/>
</dbReference>
<comment type="catalytic activity">
    <reaction evidence="2">
        <text>N-terminal N-formyl-L-methionyl-[peptide] + H2O = N-terminal L-methionyl-[peptide] + formate</text>
        <dbReference type="Rhea" id="RHEA:24420"/>
        <dbReference type="Rhea" id="RHEA-COMP:10639"/>
        <dbReference type="Rhea" id="RHEA-COMP:10640"/>
        <dbReference type="ChEBI" id="CHEBI:15377"/>
        <dbReference type="ChEBI" id="CHEBI:15740"/>
        <dbReference type="ChEBI" id="CHEBI:49298"/>
        <dbReference type="ChEBI" id="CHEBI:64731"/>
        <dbReference type="EC" id="3.5.1.88"/>
    </reaction>
</comment>
<name>A0A117M3B0_9BACT</name>
<dbReference type="PANTHER" id="PTHR10458">
    <property type="entry name" value="PEPTIDE DEFORMYLASE"/>
    <property type="match status" value="1"/>
</dbReference>
<dbReference type="GO" id="GO:0006412">
    <property type="term" value="P:translation"/>
    <property type="evidence" value="ECO:0007669"/>
    <property type="project" value="UniProtKB-UniRule"/>
</dbReference>
<evidence type="ECO:0000313" key="4">
    <source>
        <dbReference type="Proteomes" id="UP000054092"/>
    </source>
</evidence>
<dbReference type="EC" id="3.5.1.88" evidence="2"/>
<feature type="active site" evidence="2">
    <location>
        <position position="138"/>
    </location>
</feature>
<dbReference type="PANTHER" id="PTHR10458:SF22">
    <property type="entry name" value="PEPTIDE DEFORMYLASE"/>
    <property type="match status" value="1"/>
</dbReference>
<keyword evidence="2" id="KW-0408">Iron</keyword>
<keyword evidence="2" id="KW-0479">Metal-binding</keyword>
<dbReference type="Gene3D" id="3.90.45.10">
    <property type="entry name" value="Peptide deformylase"/>
    <property type="match status" value="1"/>
</dbReference>
<evidence type="ECO:0000313" key="3">
    <source>
        <dbReference type="EMBL" id="KUK81984.1"/>
    </source>
</evidence>
<dbReference type="GO" id="GO:0046872">
    <property type="term" value="F:metal ion binding"/>
    <property type="evidence" value="ECO:0007669"/>
    <property type="project" value="UniProtKB-KW"/>
</dbReference>
<dbReference type="InterPro" id="IPR036821">
    <property type="entry name" value="Peptide_deformylase_sf"/>
</dbReference>
<dbReference type="HAMAP" id="MF_00163">
    <property type="entry name" value="Pep_deformylase"/>
    <property type="match status" value="1"/>
</dbReference>
<dbReference type="PRINTS" id="PR01576">
    <property type="entry name" value="PDEFORMYLASE"/>
</dbReference>
<comment type="function">
    <text evidence="2">Removes the formyl group from the N-terminal Met of newly synthesized proteins. Requires at least a dipeptide for an efficient rate of reaction. N-terminal L-methionine is a prerequisite for activity but the enzyme has broad specificity at other positions.</text>
</comment>
<comment type="cofactor">
    <cofactor evidence="2">
        <name>Fe(2+)</name>
        <dbReference type="ChEBI" id="CHEBI:29033"/>
    </cofactor>
    <text evidence="2">Binds 1 Fe(2+) ion.</text>
</comment>
<evidence type="ECO:0000256" key="2">
    <source>
        <dbReference type="HAMAP-Rule" id="MF_00163"/>
    </source>
</evidence>
<dbReference type="InterPro" id="IPR023635">
    <property type="entry name" value="Peptide_deformylase"/>
</dbReference>
<dbReference type="PATRIC" id="fig|1184387.3.peg.533"/>
<evidence type="ECO:0000256" key="1">
    <source>
        <dbReference type="ARBA" id="ARBA00010759"/>
    </source>
</evidence>
<dbReference type="GO" id="GO:0042586">
    <property type="term" value="F:peptide deformylase activity"/>
    <property type="evidence" value="ECO:0007669"/>
    <property type="project" value="UniProtKB-UniRule"/>
</dbReference>
<dbReference type="EMBL" id="LGGP01000022">
    <property type="protein sequence ID" value="KUK81984.1"/>
    <property type="molecule type" value="Genomic_DNA"/>
</dbReference>
<accession>A0A117M3B0</accession>
<feature type="binding site" evidence="2">
    <location>
        <position position="141"/>
    </location>
    <ligand>
        <name>Fe cation</name>
        <dbReference type="ChEBI" id="CHEBI:24875"/>
    </ligand>
</feature>
<gene>
    <name evidence="2" type="primary">def</name>
    <name evidence="3" type="ORF">XD94_0234</name>
</gene>
<sequence length="182" mass="21234">MTLDVLVLGNFLLREKCSPVSDFQSEETTRQIVMLKQTLDEFRKDNGFGRGIAAPQIGILKRMIALNLGQESFVIINPRITGVSDSRFTMWDDCMSFPHLLIRLERSLSIDIVYEDERGIEHEWKNVDQTKSELLQHEMDHLEGVLAIDHALDSRSIIYRSEYERNREYYDHLVDYSIKPTI</sequence>
<comment type="similarity">
    <text evidence="1 2">Belongs to the polypeptide deformylase family.</text>
</comment>
<keyword evidence="2" id="KW-0378">Hydrolase</keyword>
<protein>
    <recommendedName>
        <fullName evidence="2">Peptide deformylase</fullName>
        <shortName evidence="2">PDF</shortName>
        <ecNumber evidence="2">3.5.1.88</ecNumber>
    </recommendedName>
    <alternativeName>
        <fullName evidence="2">Polypeptide deformylase</fullName>
    </alternativeName>
</protein>
<dbReference type="AlphaFoldDB" id="A0A117M3B0"/>
<keyword evidence="2" id="KW-0648">Protein biosynthesis</keyword>
<feature type="binding site" evidence="2">
    <location>
        <position position="94"/>
    </location>
    <ligand>
        <name>Fe cation</name>
        <dbReference type="ChEBI" id="CHEBI:24875"/>
    </ligand>
</feature>